<evidence type="ECO:0000313" key="2">
    <source>
        <dbReference type="EMBL" id="OAE27864.1"/>
    </source>
</evidence>
<dbReference type="InterPro" id="IPR039537">
    <property type="entry name" value="Retrotran_Ty1/copia-like"/>
</dbReference>
<feature type="compositionally biased region" description="Basic and acidic residues" evidence="1">
    <location>
        <begin position="89"/>
        <end position="98"/>
    </location>
</feature>
<feature type="region of interest" description="Disordered" evidence="1">
    <location>
        <begin position="83"/>
        <end position="125"/>
    </location>
</feature>
<reference evidence="2" key="1">
    <citation type="submission" date="2016-03" db="EMBL/GenBank/DDBJ databases">
        <title>Mechanisms controlling the formation of the plant cell surface in tip-growing cells are functionally conserved among land plants.</title>
        <authorList>
            <person name="Honkanen S."/>
            <person name="Jones V.A."/>
            <person name="Morieri G."/>
            <person name="Champion C."/>
            <person name="Hetherington A.J."/>
            <person name="Kelly S."/>
            <person name="Saint-Marcoux D."/>
            <person name="Proust H."/>
            <person name="Prescott H."/>
            <person name="Dolan L."/>
        </authorList>
    </citation>
    <scope>NUCLEOTIDE SEQUENCE [LARGE SCALE GENOMIC DNA]</scope>
    <source>
        <tissue evidence="2">Whole gametophyte</tissue>
    </source>
</reference>
<organism evidence="2 3">
    <name type="scientific">Marchantia polymorpha subsp. ruderalis</name>
    <dbReference type="NCBI Taxonomy" id="1480154"/>
    <lineage>
        <taxon>Eukaryota</taxon>
        <taxon>Viridiplantae</taxon>
        <taxon>Streptophyta</taxon>
        <taxon>Embryophyta</taxon>
        <taxon>Marchantiophyta</taxon>
        <taxon>Marchantiopsida</taxon>
        <taxon>Marchantiidae</taxon>
        <taxon>Marchantiales</taxon>
        <taxon>Marchantiaceae</taxon>
        <taxon>Marchantia</taxon>
    </lineage>
</organism>
<comment type="caution">
    <text evidence="2">The sequence shown here is derived from an EMBL/GenBank/DDBJ whole genome shotgun (WGS) entry which is preliminary data.</text>
</comment>
<dbReference type="EMBL" id="LVLJ01001811">
    <property type="protein sequence ID" value="OAE27864.1"/>
    <property type="molecule type" value="Genomic_DNA"/>
</dbReference>
<dbReference type="Proteomes" id="UP000077202">
    <property type="component" value="Unassembled WGS sequence"/>
</dbReference>
<dbReference type="PANTHER" id="PTHR42648:SF18">
    <property type="entry name" value="RETROTRANSPOSON, UNCLASSIFIED-LIKE PROTEIN"/>
    <property type="match status" value="1"/>
</dbReference>
<evidence type="ECO:0000313" key="3">
    <source>
        <dbReference type="Proteomes" id="UP000077202"/>
    </source>
</evidence>
<evidence type="ECO:0000256" key="1">
    <source>
        <dbReference type="SAM" id="MobiDB-lite"/>
    </source>
</evidence>
<gene>
    <name evidence="2" type="ORF">AXG93_3459s1070</name>
</gene>
<protein>
    <submittedName>
        <fullName evidence="2">Uncharacterized protein</fullName>
    </submittedName>
</protein>
<sequence>MARSMFHAQQFKLSFWAEGVVSAVYIINRCLIRALISITLEESWSGQKPCITHMRVFGCIAYVKMSPSGRSESPLLVLVDESFKPTSPSDHEDAKKKDEEEEEETSESHSPTSSSREGEGEVGTRYPRRVRHTLIDWWLNHILSQQEVKQANVVNLEDPFSLCEALQSKYASKWEAAMQEEYNFLMANGTWELVFLLKGSQDR</sequence>
<dbReference type="AlphaFoldDB" id="A0A176W4B9"/>
<proteinExistence type="predicted"/>
<dbReference type="PANTHER" id="PTHR42648">
    <property type="entry name" value="TRANSPOSASE, PUTATIVE-RELATED"/>
    <property type="match status" value="1"/>
</dbReference>
<keyword evidence="3" id="KW-1185">Reference proteome</keyword>
<name>A0A176W4B9_MARPO</name>
<accession>A0A176W4B9</accession>